<dbReference type="EMBL" id="CM047590">
    <property type="protein sequence ID" value="KAI9919367.1"/>
    <property type="molecule type" value="Genomic_DNA"/>
</dbReference>
<gene>
    <name evidence="1" type="ORF">PsorP6_017357</name>
</gene>
<protein>
    <submittedName>
        <fullName evidence="1">Uncharacterized protein</fullName>
    </submittedName>
</protein>
<accession>A0ACC0WL90</accession>
<sequence length="583" mass="64119">MRFPLPSAPFDTSVALAPSIVEQLERLIQQTLSKALVEYEAYHQNPRRALPPSQYKLVKRVEHLVCYRERVKAGPAASATFSASAPCKSNVTDTTSHPSKLVTIGTIIGTLDDAMYGLLATDVTSTFMRASYTHEELLDSELLYCIEAPRPDQPFTFCGVKWHVLELSKVTTKRDFLYVEASGIVMRDGQRVGYHIRHSVDLPGLGALSLGHAHVLRAHLVSCNLFRQLANNKVDVYMTGSVNLNGHVPTAVATAFTATALLKLGQAIECARSKKLAYLVEQQQWKRYNGKAQGSGDTSAITLLKSHGSSTPCAVCAAALHVFRSVAHCELCLQAVCSRCRVTRRLSYRVARPKELHHRNTVFCTACVAKGVTYSAIDVARAELTGRTTPTSLSSGQLRRLVTSSLASTSTCAISASAYTRQDGREASSWKRASLVEYQVPVRKRSLTLPCVAPDTDNGMERLDRSETTLVVTSSTRDDMQEDGNGDGRTKTLALCGIADHLDVAPRTNSLASSMPPRLTASAIESQRRRQLEWMRRMKELWQNAESVYQYTRKNTDSMGCGHMVIRAHSLPFPAIDVATDLD</sequence>
<name>A0ACC0WL90_9STRA</name>
<dbReference type="Proteomes" id="UP001163321">
    <property type="component" value="Chromosome 11"/>
</dbReference>
<evidence type="ECO:0000313" key="2">
    <source>
        <dbReference type="Proteomes" id="UP001163321"/>
    </source>
</evidence>
<keyword evidence="2" id="KW-1185">Reference proteome</keyword>
<proteinExistence type="predicted"/>
<reference evidence="1 2" key="1">
    <citation type="journal article" date="2022" name="bioRxiv">
        <title>The genome of the oomycete Peronosclerospora sorghi, a cosmopolitan pathogen of maize and sorghum, is inflated with dispersed pseudogenes.</title>
        <authorList>
            <person name="Fletcher K."/>
            <person name="Martin F."/>
            <person name="Isakeit T."/>
            <person name="Cavanaugh K."/>
            <person name="Magill C."/>
            <person name="Michelmore R."/>
        </authorList>
    </citation>
    <scope>NUCLEOTIDE SEQUENCE [LARGE SCALE GENOMIC DNA]</scope>
    <source>
        <strain evidence="1">P6</strain>
    </source>
</reference>
<organism evidence="1 2">
    <name type="scientific">Peronosclerospora sorghi</name>
    <dbReference type="NCBI Taxonomy" id="230839"/>
    <lineage>
        <taxon>Eukaryota</taxon>
        <taxon>Sar</taxon>
        <taxon>Stramenopiles</taxon>
        <taxon>Oomycota</taxon>
        <taxon>Peronosporomycetes</taxon>
        <taxon>Peronosporales</taxon>
        <taxon>Peronosporaceae</taxon>
        <taxon>Peronosclerospora</taxon>
    </lineage>
</organism>
<comment type="caution">
    <text evidence="1">The sequence shown here is derived from an EMBL/GenBank/DDBJ whole genome shotgun (WGS) entry which is preliminary data.</text>
</comment>
<evidence type="ECO:0000313" key="1">
    <source>
        <dbReference type="EMBL" id="KAI9919367.1"/>
    </source>
</evidence>